<dbReference type="InterPro" id="IPR014729">
    <property type="entry name" value="Rossmann-like_a/b/a_fold"/>
</dbReference>
<keyword evidence="2" id="KW-0548">Nucleotidyltransferase</keyword>
<dbReference type="AlphaFoldDB" id="A0A7C3SR27"/>
<evidence type="ECO:0000259" key="3">
    <source>
        <dbReference type="Pfam" id="PF01467"/>
    </source>
</evidence>
<dbReference type="EMBL" id="DTGA01000104">
    <property type="protein sequence ID" value="HGB31142.1"/>
    <property type="molecule type" value="Genomic_DNA"/>
</dbReference>
<dbReference type="Pfam" id="PF01467">
    <property type="entry name" value="CTP_transf_like"/>
    <property type="match status" value="1"/>
</dbReference>
<proteinExistence type="predicted"/>
<dbReference type="InterPro" id="IPR004821">
    <property type="entry name" value="Cyt_trans-like"/>
</dbReference>
<dbReference type="PANTHER" id="PTHR43793">
    <property type="entry name" value="FAD SYNTHASE"/>
    <property type="match status" value="1"/>
</dbReference>
<dbReference type="Gene3D" id="3.40.50.620">
    <property type="entry name" value="HUPs"/>
    <property type="match status" value="1"/>
</dbReference>
<feature type="domain" description="Cytidyltransferase-like" evidence="3">
    <location>
        <begin position="14"/>
        <end position="112"/>
    </location>
</feature>
<accession>A0A7C3SR27</accession>
<dbReference type="SUPFAM" id="SSF52374">
    <property type="entry name" value="Nucleotidylyl transferase"/>
    <property type="match status" value="1"/>
</dbReference>
<keyword evidence="1 4" id="KW-0808">Transferase</keyword>
<evidence type="ECO:0000256" key="2">
    <source>
        <dbReference type="ARBA" id="ARBA00022695"/>
    </source>
</evidence>
<evidence type="ECO:0000313" key="4">
    <source>
        <dbReference type="EMBL" id="HGB31142.1"/>
    </source>
</evidence>
<dbReference type="InterPro" id="IPR050385">
    <property type="entry name" value="Archaeal_FAD_synthase"/>
</dbReference>
<name>A0A7C3SR27_9BACT</name>
<dbReference type="PANTHER" id="PTHR43793:SF1">
    <property type="entry name" value="FAD SYNTHASE"/>
    <property type="match status" value="1"/>
</dbReference>
<dbReference type="GO" id="GO:0016779">
    <property type="term" value="F:nucleotidyltransferase activity"/>
    <property type="evidence" value="ECO:0007669"/>
    <property type="project" value="UniProtKB-KW"/>
</dbReference>
<gene>
    <name evidence="4" type="ORF">ENV35_04625</name>
</gene>
<evidence type="ECO:0000256" key="1">
    <source>
        <dbReference type="ARBA" id="ARBA00022679"/>
    </source>
</evidence>
<reference evidence="4" key="1">
    <citation type="journal article" date="2020" name="mSystems">
        <title>Genome- and Community-Level Interaction Insights into Carbon Utilization and Element Cycling Functions of Hydrothermarchaeota in Hydrothermal Sediment.</title>
        <authorList>
            <person name="Zhou Z."/>
            <person name="Liu Y."/>
            <person name="Xu W."/>
            <person name="Pan J."/>
            <person name="Luo Z.H."/>
            <person name="Li M."/>
        </authorList>
    </citation>
    <scope>NUCLEOTIDE SEQUENCE [LARGE SCALE GENOMIC DNA]</scope>
    <source>
        <strain evidence="4">SpSt-751</strain>
    </source>
</reference>
<protein>
    <submittedName>
        <fullName evidence="4">Cytidyltransferase</fullName>
    </submittedName>
</protein>
<organism evidence="4">
    <name type="scientific">Dictyoglomus turgidum</name>
    <dbReference type="NCBI Taxonomy" id="513050"/>
    <lineage>
        <taxon>Bacteria</taxon>
        <taxon>Pseudomonadati</taxon>
        <taxon>Dictyoglomota</taxon>
        <taxon>Dictyoglomia</taxon>
        <taxon>Dictyoglomales</taxon>
        <taxon>Dictyoglomaceae</taxon>
        <taxon>Dictyoglomus</taxon>
    </lineage>
</organism>
<sequence>MDKTKRRKIIVAVSGGFDPVHVGHIRYFKEAKKLGDKLIVILNSDRFLMKKKGYVFMPFKERKEILESIKWVDKVIPAIDKDQTVCKTLAKLKPDIFAKGGDRTLENIPEKEVCEKLGIKMVFGVGGGKIQSSSWLLNKFLKKQWKKK</sequence>
<comment type="caution">
    <text evidence="4">The sequence shown here is derived from an EMBL/GenBank/DDBJ whole genome shotgun (WGS) entry which is preliminary data.</text>
</comment>
<dbReference type="NCBIfam" id="TIGR00125">
    <property type="entry name" value="cyt_tran_rel"/>
    <property type="match status" value="1"/>
</dbReference>